<evidence type="ECO:0000313" key="9">
    <source>
        <dbReference type="EMBL" id="SDI05865.1"/>
    </source>
</evidence>
<keyword evidence="4 7" id="KW-0812">Transmembrane</keyword>
<evidence type="ECO:0000256" key="3">
    <source>
        <dbReference type="ARBA" id="ARBA00022475"/>
    </source>
</evidence>
<dbReference type="Pfam" id="PF00893">
    <property type="entry name" value="Multi_Drug_Res"/>
    <property type="match status" value="1"/>
</dbReference>
<evidence type="ECO:0000256" key="5">
    <source>
        <dbReference type="ARBA" id="ARBA00022989"/>
    </source>
</evidence>
<evidence type="ECO:0000313" key="10">
    <source>
        <dbReference type="Proteomes" id="UP000198923"/>
    </source>
</evidence>
<dbReference type="PANTHER" id="PTHR30561:SF1">
    <property type="entry name" value="MULTIDRUG TRANSPORTER EMRE"/>
    <property type="match status" value="1"/>
</dbReference>
<evidence type="ECO:0000256" key="8">
    <source>
        <dbReference type="SAM" id="Phobius"/>
    </source>
</evidence>
<keyword evidence="5 8" id="KW-1133">Transmembrane helix</keyword>
<keyword evidence="6 8" id="KW-0472">Membrane</keyword>
<organism evidence="9 10">
    <name type="scientific">Sinosporangium album</name>
    <dbReference type="NCBI Taxonomy" id="504805"/>
    <lineage>
        <taxon>Bacteria</taxon>
        <taxon>Bacillati</taxon>
        <taxon>Actinomycetota</taxon>
        <taxon>Actinomycetes</taxon>
        <taxon>Streptosporangiales</taxon>
        <taxon>Streptosporangiaceae</taxon>
        <taxon>Sinosporangium</taxon>
    </lineage>
</organism>
<name>A0A1G8HGZ2_9ACTN</name>
<dbReference type="GO" id="GO:0022857">
    <property type="term" value="F:transmembrane transporter activity"/>
    <property type="evidence" value="ECO:0007669"/>
    <property type="project" value="InterPro"/>
</dbReference>
<reference evidence="9 10" key="1">
    <citation type="submission" date="2016-10" db="EMBL/GenBank/DDBJ databases">
        <authorList>
            <person name="de Groot N.N."/>
        </authorList>
    </citation>
    <scope>NUCLEOTIDE SEQUENCE [LARGE SCALE GENOMIC DNA]</scope>
    <source>
        <strain evidence="9 10">CPCC 201354</strain>
    </source>
</reference>
<dbReference type="FunFam" id="1.10.3730.20:FF:000001">
    <property type="entry name" value="Quaternary ammonium compound resistance transporter SugE"/>
    <property type="match status" value="1"/>
</dbReference>
<sequence>MRLAVRLAARLAAHPAMRRETLMAWLLLTLAIVTEVIATSALKLSDGLSHRGYTVVVVLGYVASYVALARALKLQLEVSLAYAIWSGVGTAAIAVIGAMFFHESVSVLKTVAIVLIIAGVAMLNLAPTPHTATGRVAVVTARPDAAVALVRALGDLTGAITELRAAEPSRAVRPHSVADAVPRVPTSG</sequence>
<protein>
    <submittedName>
        <fullName evidence="9">Multidrug transporter EmrE</fullName>
    </submittedName>
</protein>
<evidence type="ECO:0000256" key="6">
    <source>
        <dbReference type="ARBA" id="ARBA00023136"/>
    </source>
</evidence>
<feature type="transmembrane region" description="Helical" evidence="8">
    <location>
        <begin position="80"/>
        <end position="101"/>
    </location>
</feature>
<keyword evidence="3" id="KW-1003">Cell membrane</keyword>
<accession>A0A1G8HGZ2</accession>
<dbReference type="InterPro" id="IPR000390">
    <property type="entry name" value="Small_drug/metabolite_transptr"/>
</dbReference>
<dbReference type="EMBL" id="FNCN01000032">
    <property type="protein sequence ID" value="SDI05865.1"/>
    <property type="molecule type" value="Genomic_DNA"/>
</dbReference>
<dbReference type="AlphaFoldDB" id="A0A1G8HGZ2"/>
<comment type="similarity">
    <text evidence="7">Belongs to the drug/metabolite transporter (DMT) superfamily. Small multidrug resistance (SMR) (TC 2.A.7.1) family.</text>
</comment>
<feature type="transmembrane region" description="Helical" evidence="8">
    <location>
        <begin position="48"/>
        <end position="68"/>
    </location>
</feature>
<evidence type="ECO:0000256" key="2">
    <source>
        <dbReference type="ARBA" id="ARBA00022448"/>
    </source>
</evidence>
<keyword evidence="2" id="KW-0813">Transport</keyword>
<evidence type="ECO:0000256" key="7">
    <source>
        <dbReference type="RuleBase" id="RU003942"/>
    </source>
</evidence>
<dbReference type="Proteomes" id="UP000198923">
    <property type="component" value="Unassembled WGS sequence"/>
</dbReference>
<keyword evidence="10" id="KW-1185">Reference proteome</keyword>
<proteinExistence type="inferred from homology"/>
<dbReference type="InterPro" id="IPR045324">
    <property type="entry name" value="Small_multidrug_res"/>
</dbReference>
<evidence type="ECO:0000256" key="4">
    <source>
        <dbReference type="ARBA" id="ARBA00022692"/>
    </source>
</evidence>
<dbReference type="Gene3D" id="1.10.3730.20">
    <property type="match status" value="1"/>
</dbReference>
<dbReference type="STRING" id="504805.SAMN05421505_13226"/>
<dbReference type="SUPFAM" id="SSF103481">
    <property type="entry name" value="Multidrug resistance efflux transporter EmrE"/>
    <property type="match status" value="1"/>
</dbReference>
<evidence type="ECO:0000256" key="1">
    <source>
        <dbReference type="ARBA" id="ARBA00004651"/>
    </source>
</evidence>
<dbReference type="GO" id="GO:0005886">
    <property type="term" value="C:plasma membrane"/>
    <property type="evidence" value="ECO:0007669"/>
    <property type="project" value="UniProtKB-SubCell"/>
</dbReference>
<dbReference type="PANTHER" id="PTHR30561">
    <property type="entry name" value="SMR FAMILY PROTON-DEPENDENT DRUG EFFLUX TRANSPORTER SUGE"/>
    <property type="match status" value="1"/>
</dbReference>
<dbReference type="InterPro" id="IPR037185">
    <property type="entry name" value="EmrE-like"/>
</dbReference>
<comment type="subcellular location">
    <subcellularLocation>
        <location evidence="1 7">Cell membrane</location>
        <topology evidence="1 7">Multi-pass membrane protein</topology>
    </subcellularLocation>
</comment>
<gene>
    <name evidence="9" type="ORF">SAMN05421505_13226</name>
</gene>
<feature type="transmembrane region" description="Helical" evidence="8">
    <location>
        <begin position="107"/>
        <end position="126"/>
    </location>
</feature>